<dbReference type="EC" id="3.4.19.13" evidence="6"/>
<dbReference type="PANTHER" id="PTHR43199:SF1">
    <property type="entry name" value="GLUTATHIONE HYDROLASE PROENZYME"/>
    <property type="match status" value="1"/>
</dbReference>
<evidence type="ECO:0000256" key="2">
    <source>
        <dbReference type="ARBA" id="ARBA00022679"/>
    </source>
</evidence>
<feature type="region of interest" description="Disordered" evidence="5">
    <location>
        <begin position="30"/>
        <end position="59"/>
    </location>
</feature>
<sequence length="566" mass="62097">MSRKMTVVLSMAALLLVVIGYLIGQDDGEEQADNDTEFSADDGEDGGQVDFDGDVGVSTSHPLAQEVGEEVLQDGGNAVDAAIAISLALGVVEPFGSGIGGGGAMLILDDPSETPHYYDYREMSPSVENNEDVINFAGTPGFLKGMDQIHEDHGSLDMERLVNPSIELAEEGFDVDPMLANRLFYAGTLEDPDGRIDQSAAEPFYPNDRPIREGEPLEQPDLAETLTHLRDHGFEEFYTGQLASEIAAEDTSSITEEDLAAYEVLDEEEPASGEFYGHQVYSSAPPTSGVTFIQMLQMAEQLQVGDVEPDSASFAHLFTEIKKQAYSDRLSEIGDPSHTDINTNELTSEEWTNQLANEINSSQVSMGMDQLDAPAEINDHSNTTHIVVVDDEGRMVSATNTLSNFFGSGQMTEAGFFLNNQMSNFAESETSPNAYEPHKRARSFIAPSIIISDDQQEVMGIGSPGGRRIPQILSQVIINTERFNDIDEAMEYPRFVHEEDDITEEDQIQMEGSWGDDESRAELQEYGYNTIENEDTSVFFGGIIDLTVNHEEGTVESAEDQRRVLD</sequence>
<gene>
    <name evidence="6" type="ORF">HNR44_000338</name>
</gene>
<organism evidence="6 7">
    <name type="scientific">Geomicrobium halophilum</name>
    <dbReference type="NCBI Taxonomy" id="549000"/>
    <lineage>
        <taxon>Bacteria</taxon>
        <taxon>Bacillati</taxon>
        <taxon>Bacillota</taxon>
        <taxon>Bacilli</taxon>
        <taxon>Bacillales</taxon>
        <taxon>Geomicrobium</taxon>
    </lineage>
</organism>
<name>A0A841PI16_9BACL</name>
<protein>
    <submittedName>
        <fullName evidence="6">Gamma-glutamyltranspeptidase/glutathione hydrolase</fullName>
        <ecNumber evidence="6">2.3.2.2</ecNumber>
        <ecNumber evidence="6">3.4.19.13</ecNumber>
    </submittedName>
</protein>
<evidence type="ECO:0000313" key="6">
    <source>
        <dbReference type="EMBL" id="MBB6448389.1"/>
    </source>
</evidence>
<keyword evidence="2 6" id="KW-0808">Transferase</keyword>
<dbReference type="SUPFAM" id="SSF56235">
    <property type="entry name" value="N-terminal nucleophile aminohydrolases (Ntn hydrolases)"/>
    <property type="match status" value="1"/>
</dbReference>
<proteinExistence type="inferred from homology"/>
<evidence type="ECO:0000256" key="3">
    <source>
        <dbReference type="ARBA" id="ARBA00022801"/>
    </source>
</evidence>
<evidence type="ECO:0000256" key="5">
    <source>
        <dbReference type="SAM" id="MobiDB-lite"/>
    </source>
</evidence>
<dbReference type="Proteomes" id="UP000568839">
    <property type="component" value="Unassembled WGS sequence"/>
</dbReference>
<comment type="caution">
    <text evidence="6">The sequence shown here is derived from an EMBL/GenBank/DDBJ whole genome shotgun (WGS) entry which is preliminary data.</text>
</comment>
<reference evidence="6 7" key="1">
    <citation type="submission" date="2020-08" db="EMBL/GenBank/DDBJ databases">
        <title>Genomic Encyclopedia of Type Strains, Phase IV (KMG-IV): sequencing the most valuable type-strain genomes for metagenomic binning, comparative biology and taxonomic classification.</title>
        <authorList>
            <person name="Goeker M."/>
        </authorList>
    </citation>
    <scope>NUCLEOTIDE SEQUENCE [LARGE SCALE GENOMIC DNA]</scope>
    <source>
        <strain evidence="6 7">DSM 21769</strain>
    </source>
</reference>
<evidence type="ECO:0000313" key="7">
    <source>
        <dbReference type="Proteomes" id="UP000568839"/>
    </source>
</evidence>
<dbReference type="EC" id="2.3.2.2" evidence="6"/>
<dbReference type="AlphaFoldDB" id="A0A841PI16"/>
<accession>A0A841PI16</accession>
<dbReference type="InterPro" id="IPR029055">
    <property type="entry name" value="Ntn_hydrolases_N"/>
</dbReference>
<dbReference type="InterPro" id="IPR043138">
    <property type="entry name" value="GGT_lsub"/>
</dbReference>
<dbReference type="InterPro" id="IPR043137">
    <property type="entry name" value="GGT_ssub_C"/>
</dbReference>
<dbReference type="Gene3D" id="1.10.246.130">
    <property type="match status" value="1"/>
</dbReference>
<dbReference type="PANTHER" id="PTHR43199">
    <property type="entry name" value="GLUTATHIONE HYDROLASE"/>
    <property type="match status" value="1"/>
</dbReference>
<dbReference type="GO" id="GO:0103068">
    <property type="term" value="F:leukotriene C4 gamma-glutamyl transferase activity"/>
    <property type="evidence" value="ECO:0007669"/>
    <property type="project" value="UniProtKB-EC"/>
</dbReference>
<dbReference type="Gene3D" id="3.60.20.40">
    <property type="match status" value="1"/>
</dbReference>
<dbReference type="PRINTS" id="PR01210">
    <property type="entry name" value="GGTRANSPTASE"/>
</dbReference>
<feature type="compositionally biased region" description="Acidic residues" evidence="5">
    <location>
        <begin position="30"/>
        <end position="53"/>
    </location>
</feature>
<dbReference type="InterPro" id="IPR051792">
    <property type="entry name" value="GGT_bact"/>
</dbReference>
<dbReference type="Pfam" id="PF01019">
    <property type="entry name" value="G_glu_transpept"/>
    <property type="match status" value="1"/>
</dbReference>
<dbReference type="RefSeq" id="WP_184402391.1">
    <property type="nucleotide sequence ID" value="NZ_JACHHJ010000001.1"/>
</dbReference>
<keyword evidence="6" id="KW-0012">Acyltransferase</keyword>
<keyword evidence="7" id="KW-1185">Reference proteome</keyword>
<keyword evidence="4" id="KW-0865">Zymogen</keyword>
<evidence type="ECO:0000256" key="1">
    <source>
        <dbReference type="ARBA" id="ARBA00009381"/>
    </source>
</evidence>
<keyword evidence="3 6" id="KW-0378">Hydrolase</keyword>
<dbReference type="GO" id="GO:0036374">
    <property type="term" value="F:glutathione hydrolase activity"/>
    <property type="evidence" value="ECO:0007669"/>
    <property type="project" value="UniProtKB-EC"/>
</dbReference>
<comment type="similarity">
    <text evidence="1">Belongs to the gamma-glutamyltransferase family.</text>
</comment>
<evidence type="ECO:0000256" key="4">
    <source>
        <dbReference type="ARBA" id="ARBA00023145"/>
    </source>
</evidence>
<dbReference type="EMBL" id="JACHHJ010000001">
    <property type="protein sequence ID" value="MBB6448389.1"/>
    <property type="molecule type" value="Genomic_DNA"/>
</dbReference>